<sequence length="225" mass="23886">MNKTVDELCALVGAGPCQEAGEQGLRQELLFVPACFELPEAAPVRLQPASGTAVAAGVSLYSDRRGGYLQVLQQPLALGTNAGPGLGYGLVAQVAEFDGTWLSLAFDARSLVAQSRPGKALLMLSAQVQTTPAMTAKLRCDWTVSGEKRQRDFELPADADMSFDLDLGPWVPAEVSQFAFHVIFAPEVRSTMSLRRLSAVLLIDEATESALAASSDSDGIFEVAP</sequence>
<accession>A0ABN1KAG9</accession>
<gene>
    <name evidence="1" type="ORF">GCM10009107_42360</name>
</gene>
<evidence type="ECO:0000313" key="1">
    <source>
        <dbReference type="EMBL" id="GAA0760148.1"/>
    </source>
</evidence>
<dbReference type="RefSeq" id="WP_231010016.1">
    <property type="nucleotide sequence ID" value="NZ_JAJNKD010000001.1"/>
</dbReference>
<dbReference type="Proteomes" id="UP001500279">
    <property type="component" value="Unassembled WGS sequence"/>
</dbReference>
<organism evidence="1 2">
    <name type="scientific">Ideonella azotifigens</name>
    <dbReference type="NCBI Taxonomy" id="513160"/>
    <lineage>
        <taxon>Bacteria</taxon>
        <taxon>Pseudomonadati</taxon>
        <taxon>Pseudomonadota</taxon>
        <taxon>Betaproteobacteria</taxon>
        <taxon>Burkholderiales</taxon>
        <taxon>Sphaerotilaceae</taxon>
        <taxon>Ideonella</taxon>
    </lineage>
</organism>
<dbReference type="EMBL" id="BAAAEW010000026">
    <property type="protein sequence ID" value="GAA0760148.1"/>
    <property type="molecule type" value="Genomic_DNA"/>
</dbReference>
<keyword evidence="2" id="KW-1185">Reference proteome</keyword>
<reference evidence="1 2" key="1">
    <citation type="journal article" date="2019" name="Int. J. Syst. Evol. Microbiol.">
        <title>The Global Catalogue of Microorganisms (GCM) 10K type strain sequencing project: providing services to taxonomists for standard genome sequencing and annotation.</title>
        <authorList>
            <consortium name="The Broad Institute Genomics Platform"/>
            <consortium name="The Broad Institute Genome Sequencing Center for Infectious Disease"/>
            <person name="Wu L."/>
            <person name="Ma J."/>
        </authorList>
    </citation>
    <scope>NUCLEOTIDE SEQUENCE [LARGE SCALE GENOMIC DNA]</scope>
    <source>
        <strain evidence="1 2">JCM 15503</strain>
    </source>
</reference>
<proteinExistence type="predicted"/>
<protein>
    <submittedName>
        <fullName evidence="1">Uncharacterized protein</fullName>
    </submittedName>
</protein>
<evidence type="ECO:0000313" key="2">
    <source>
        <dbReference type="Proteomes" id="UP001500279"/>
    </source>
</evidence>
<name>A0ABN1KAG9_9BURK</name>
<comment type="caution">
    <text evidence="1">The sequence shown here is derived from an EMBL/GenBank/DDBJ whole genome shotgun (WGS) entry which is preliminary data.</text>
</comment>